<dbReference type="InterPro" id="IPR029058">
    <property type="entry name" value="AB_hydrolase_fold"/>
</dbReference>
<dbReference type="PROSITE" id="PS51257">
    <property type="entry name" value="PROKAR_LIPOPROTEIN"/>
    <property type="match status" value="1"/>
</dbReference>
<evidence type="ECO:0000259" key="1">
    <source>
        <dbReference type="Pfam" id="PF00561"/>
    </source>
</evidence>
<proteinExistence type="predicted"/>
<sequence>MKLLLYISLGLLGLSSCLRLDPMLYNPYDDITEYQLDGYVGDYDSFFALDASYDIPDSLITVFTLPTSTERAIYAVYIGDQSAISTDTVILYNHGNTGHLDLYWQRAKLLANIGGKNRFGVLMIDYSGFGLSEGTISEENMYEDVNNAILWLEDMGLTEDRFMMYGFSLGTAPTCELTSQPRSLSPNKIILEAPFASAEVMIQDGSQLAMPGSYLTNLAIDNAEEIKNIQQPLLWIHGEDDDFVNIGHGELVYANHSGDYKIAIRIPGANHGTCPQTLGFEVYAQHILDFIEM</sequence>
<evidence type="ECO:0000313" key="3">
    <source>
        <dbReference type="Proteomes" id="UP000683507"/>
    </source>
</evidence>
<dbReference type="KEGG" id="ptan:CRYO30217_01478"/>
<dbReference type="RefSeq" id="WP_258541678.1">
    <property type="nucleotide sequence ID" value="NZ_OU015584.1"/>
</dbReference>
<dbReference type="AlphaFoldDB" id="A0A916JLV8"/>
<dbReference type="PANTHER" id="PTHR12277:SF81">
    <property type="entry name" value="PROTEIN ABHD13"/>
    <property type="match status" value="1"/>
</dbReference>
<keyword evidence="3" id="KW-1185">Reference proteome</keyword>
<accession>A0A916JLV8</accession>
<dbReference type="Gene3D" id="3.40.50.1820">
    <property type="entry name" value="alpha/beta hydrolase"/>
    <property type="match status" value="1"/>
</dbReference>
<dbReference type="EMBL" id="OU015584">
    <property type="protein sequence ID" value="CAG5080910.1"/>
    <property type="molecule type" value="Genomic_DNA"/>
</dbReference>
<dbReference type="Pfam" id="PF00561">
    <property type="entry name" value="Abhydrolase_1"/>
    <property type="match status" value="1"/>
</dbReference>
<protein>
    <recommendedName>
        <fullName evidence="1">AB hydrolase-1 domain-containing protein</fullName>
    </recommendedName>
</protein>
<gene>
    <name evidence="2" type="ORF">CRYO30217_01478</name>
</gene>
<reference evidence="2" key="1">
    <citation type="submission" date="2021-04" db="EMBL/GenBank/DDBJ databases">
        <authorList>
            <person name="Rodrigo-Torres L."/>
            <person name="Arahal R. D."/>
            <person name="Lucena T."/>
        </authorList>
    </citation>
    <scope>NUCLEOTIDE SEQUENCE</scope>
    <source>
        <strain evidence="2">AS29M-1</strain>
    </source>
</reference>
<name>A0A916JLV8_9FLAO</name>
<feature type="domain" description="AB hydrolase-1" evidence="1">
    <location>
        <begin position="89"/>
        <end position="181"/>
    </location>
</feature>
<dbReference type="PANTHER" id="PTHR12277">
    <property type="entry name" value="ALPHA/BETA HYDROLASE DOMAIN-CONTAINING PROTEIN"/>
    <property type="match status" value="1"/>
</dbReference>
<dbReference type="Proteomes" id="UP000683507">
    <property type="component" value="Chromosome"/>
</dbReference>
<organism evidence="2 3">
    <name type="scientific">Parvicella tangerina</name>
    <dbReference type="NCBI Taxonomy" id="2829795"/>
    <lineage>
        <taxon>Bacteria</taxon>
        <taxon>Pseudomonadati</taxon>
        <taxon>Bacteroidota</taxon>
        <taxon>Flavobacteriia</taxon>
        <taxon>Flavobacteriales</taxon>
        <taxon>Parvicellaceae</taxon>
        <taxon>Parvicella</taxon>
    </lineage>
</organism>
<dbReference type="SUPFAM" id="SSF53474">
    <property type="entry name" value="alpha/beta-Hydrolases"/>
    <property type="match status" value="1"/>
</dbReference>
<dbReference type="InterPro" id="IPR000073">
    <property type="entry name" value="AB_hydrolase_1"/>
</dbReference>
<evidence type="ECO:0000313" key="2">
    <source>
        <dbReference type="EMBL" id="CAG5080910.1"/>
    </source>
</evidence>